<keyword evidence="2" id="KW-1185">Reference proteome</keyword>
<evidence type="ECO:0008006" key="3">
    <source>
        <dbReference type="Google" id="ProtNLM"/>
    </source>
</evidence>
<evidence type="ECO:0000313" key="2">
    <source>
        <dbReference type="Proteomes" id="UP001596422"/>
    </source>
</evidence>
<protein>
    <recommendedName>
        <fullName evidence="3">DNA-binding protein</fullName>
    </recommendedName>
</protein>
<gene>
    <name evidence="1" type="ORF">ACFQDL_22880</name>
</gene>
<sequence>MTDERKMRDFGARDRQEQQAFLEQTWCDNCLKANLGMSDPVEYELKGVVYIEGRCLGCGQPVLTELTDEDF</sequence>
<reference evidence="2" key="1">
    <citation type="journal article" date="2019" name="Int. J. Syst. Evol. Microbiol.">
        <title>The Global Catalogue of Microorganisms (GCM) 10K type strain sequencing project: providing services to taxonomists for standard genome sequencing and annotation.</title>
        <authorList>
            <consortium name="The Broad Institute Genomics Platform"/>
            <consortium name="The Broad Institute Genome Sequencing Center for Infectious Disease"/>
            <person name="Wu L."/>
            <person name="Ma J."/>
        </authorList>
    </citation>
    <scope>NUCLEOTIDE SEQUENCE [LARGE SCALE GENOMIC DNA]</scope>
    <source>
        <strain evidence="2">NBRC 111756</strain>
    </source>
</reference>
<evidence type="ECO:0000313" key="1">
    <source>
        <dbReference type="EMBL" id="MFC6672596.1"/>
    </source>
</evidence>
<proteinExistence type="predicted"/>
<organism evidence="1 2">
    <name type="scientific">Marinobacterium aestuariivivens</name>
    <dbReference type="NCBI Taxonomy" id="1698799"/>
    <lineage>
        <taxon>Bacteria</taxon>
        <taxon>Pseudomonadati</taxon>
        <taxon>Pseudomonadota</taxon>
        <taxon>Gammaproteobacteria</taxon>
        <taxon>Oceanospirillales</taxon>
        <taxon>Oceanospirillaceae</taxon>
        <taxon>Marinobacterium</taxon>
    </lineage>
</organism>
<comment type="caution">
    <text evidence="1">The sequence shown here is derived from an EMBL/GenBank/DDBJ whole genome shotgun (WGS) entry which is preliminary data.</text>
</comment>
<dbReference type="RefSeq" id="WP_379911028.1">
    <property type="nucleotide sequence ID" value="NZ_JBHSWE010000001.1"/>
</dbReference>
<dbReference type="Proteomes" id="UP001596422">
    <property type="component" value="Unassembled WGS sequence"/>
</dbReference>
<accession>A0ABW2A4Z0</accession>
<dbReference type="EMBL" id="JBHSWE010000001">
    <property type="protein sequence ID" value="MFC6672596.1"/>
    <property type="molecule type" value="Genomic_DNA"/>
</dbReference>
<name>A0ABW2A4Z0_9GAMM</name>